<dbReference type="GO" id="GO:0006402">
    <property type="term" value="P:mRNA catabolic process"/>
    <property type="evidence" value="ECO:0007669"/>
    <property type="project" value="TreeGrafter"/>
</dbReference>
<dbReference type="Pfam" id="PF02452">
    <property type="entry name" value="PemK_toxin"/>
    <property type="match status" value="1"/>
</dbReference>
<evidence type="ECO:0000313" key="4">
    <source>
        <dbReference type="Proteomes" id="UP000199183"/>
    </source>
</evidence>
<dbReference type="PANTHER" id="PTHR33988">
    <property type="entry name" value="ENDORIBONUCLEASE MAZF-RELATED"/>
    <property type="match status" value="1"/>
</dbReference>
<dbReference type="RefSeq" id="WP_091178924.1">
    <property type="nucleotide sequence ID" value="NZ_FNRY01000001.1"/>
</dbReference>
<comment type="similarity">
    <text evidence="1">Belongs to the PemK/MazF family.</text>
</comment>
<name>A0A1H4IRV3_9MICO</name>
<dbReference type="GO" id="GO:0016075">
    <property type="term" value="P:rRNA catabolic process"/>
    <property type="evidence" value="ECO:0007669"/>
    <property type="project" value="TreeGrafter"/>
</dbReference>
<dbReference type="Gene3D" id="2.30.30.110">
    <property type="match status" value="1"/>
</dbReference>
<evidence type="ECO:0000256" key="2">
    <source>
        <dbReference type="ARBA" id="ARBA00022649"/>
    </source>
</evidence>
<keyword evidence="2" id="KW-1277">Toxin-antitoxin system</keyword>
<gene>
    <name evidence="3" type="ORF">SAMN04489806_0181</name>
</gene>
<dbReference type="AlphaFoldDB" id="A0A1H4IRV3"/>
<keyword evidence="4" id="KW-1185">Reference proteome</keyword>
<evidence type="ECO:0000313" key="3">
    <source>
        <dbReference type="EMBL" id="SEB36575.1"/>
    </source>
</evidence>
<dbReference type="PANTHER" id="PTHR33988:SF1">
    <property type="entry name" value="ENDORIBONUCLEASE MAZF7-RELATED"/>
    <property type="match status" value="1"/>
</dbReference>
<dbReference type="EMBL" id="FNRY01000001">
    <property type="protein sequence ID" value="SEB36575.1"/>
    <property type="molecule type" value="Genomic_DNA"/>
</dbReference>
<sequence>MSRGEIWSVAGGVYATKPRPAVVIQDDRFDANSSVTVCPFTSMPVDAPLLRLRVDPDRLNGLQTASWVMIDKVTTVRRTHMTNRIGRLASAQMLDLERLLMVFLGLAD</sequence>
<organism evidence="3 4">
    <name type="scientific">Paramicrobacterium humi</name>
    <dbReference type="NCBI Taxonomy" id="640635"/>
    <lineage>
        <taxon>Bacteria</taxon>
        <taxon>Bacillati</taxon>
        <taxon>Actinomycetota</taxon>
        <taxon>Actinomycetes</taxon>
        <taxon>Micrococcales</taxon>
        <taxon>Microbacteriaceae</taxon>
        <taxon>Paramicrobacterium</taxon>
    </lineage>
</organism>
<dbReference type="Proteomes" id="UP000199183">
    <property type="component" value="Unassembled WGS sequence"/>
</dbReference>
<dbReference type="OrthoDB" id="3196747at2"/>
<dbReference type="SUPFAM" id="SSF50118">
    <property type="entry name" value="Cell growth inhibitor/plasmid maintenance toxic component"/>
    <property type="match status" value="1"/>
</dbReference>
<evidence type="ECO:0000256" key="1">
    <source>
        <dbReference type="ARBA" id="ARBA00007521"/>
    </source>
</evidence>
<dbReference type="GO" id="GO:0003677">
    <property type="term" value="F:DNA binding"/>
    <property type="evidence" value="ECO:0007669"/>
    <property type="project" value="InterPro"/>
</dbReference>
<dbReference type="GO" id="GO:0004521">
    <property type="term" value="F:RNA endonuclease activity"/>
    <property type="evidence" value="ECO:0007669"/>
    <property type="project" value="TreeGrafter"/>
</dbReference>
<proteinExistence type="inferred from homology"/>
<dbReference type="InterPro" id="IPR003477">
    <property type="entry name" value="PemK-like"/>
</dbReference>
<dbReference type="InterPro" id="IPR011067">
    <property type="entry name" value="Plasmid_toxin/cell-grow_inhib"/>
</dbReference>
<accession>A0A1H4IRV3</accession>
<protein>
    <submittedName>
        <fullName evidence="3">mRNA interferase MazF</fullName>
    </submittedName>
</protein>
<reference evidence="3 4" key="1">
    <citation type="submission" date="2016-10" db="EMBL/GenBank/DDBJ databases">
        <authorList>
            <person name="de Groot N.N."/>
        </authorList>
    </citation>
    <scope>NUCLEOTIDE SEQUENCE [LARGE SCALE GENOMIC DNA]</scope>
    <source>
        <strain evidence="3 4">DSM 21799</strain>
    </source>
</reference>
<dbReference type="STRING" id="640635.SAMN04489806_0181"/>